<comment type="caution">
    <text evidence="2">The sequence shown here is derived from an EMBL/GenBank/DDBJ whole genome shotgun (WGS) entry which is preliminary data.</text>
</comment>
<feature type="compositionally biased region" description="Low complexity" evidence="1">
    <location>
        <begin position="103"/>
        <end position="116"/>
    </location>
</feature>
<feature type="region of interest" description="Disordered" evidence="1">
    <location>
        <begin position="92"/>
        <end position="129"/>
    </location>
</feature>
<evidence type="ECO:0000256" key="1">
    <source>
        <dbReference type="SAM" id="MobiDB-lite"/>
    </source>
</evidence>
<dbReference type="Proteomes" id="UP001592531">
    <property type="component" value="Unassembled WGS sequence"/>
</dbReference>
<evidence type="ECO:0000313" key="2">
    <source>
        <dbReference type="EMBL" id="MFC1418573.1"/>
    </source>
</evidence>
<sequence length="241" mass="25976">MNQKQARKKKSTPARSEPGSLARARKRAAAAWAADRPRRQNNRAVAAQDLRRARNAGAHVLRAVRSGIWGSIRHLSLRKGAARAAAAWKARHAQRTAPAPQPTVASTVRRPAATTPAPNPGGPSMSGHHFLAPAMDAAARAGSYNPTGMIQVIQDFGGLAEAMELWAQAMKITVENADAQFPLDPGLIETMRQVHSLTLKAAEMAGELQPAARKLHAADLERHDNPRKGRAGERMWDIASN</sequence>
<dbReference type="RefSeq" id="WP_380537369.1">
    <property type="nucleotide sequence ID" value="NZ_JBHFAB010000013.1"/>
</dbReference>
<organism evidence="2 3">
    <name type="scientific">Streptacidiphilus cavernicola</name>
    <dbReference type="NCBI Taxonomy" id="3342716"/>
    <lineage>
        <taxon>Bacteria</taxon>
        <taxon>Bacillati</taxon>
        <taxon>Actinomycetota</taxon>
        <taxon>Actinomycetes</taxon>
        <taxon>Kitasatosporales</taxon>
        <taxon>Streptomycetaceae</taxon>
        <taxon>Streptacidiphilus</taxon>
    </lineage>
</organism>
<protein>
    <submittedName>
        <fullName evidence="2">Uncharacterized protein</fullName>
    </submittedName>
</protein>
<accession>A0ABV6VYE8</accession>
<feature type="region of interest" description="Disordered" evidence="1">
    <location>
        <begin position="220"/>
        <end position="241"/>
    </location>
</feature>
<feature type="region of interest" description="Disordered" evidence="1">
    <location>
        <begin position="1"/>
        <end position="43"/>
    </location>
</feature>
<evidence type="ECO:0000313" key="3">
    <source>
        <dbReference type="Proteomes" id="UP001592531"/>
    </source>
</evidence>
<feature type="compositionally biased region" description="Basic residues" evidence="1">
    <location>
        <begin position="1"/>
        <end position="12"/>
    </location>
</feature>
<keyword evidence="3" id="KW-1185">Reference proteome</keyword>
<dbReference type="EMBL" id="JBHFAB010000013">
    <property type="protein sequence ID" value="MFC1418573.1"/>
    <property type="molecule type" value="Genomic_DNA"/>
</dbReference>
<name>A0ABV6VYE8_9ACTN</name>
<gene>
    <name evidence="2" type="ORF">ACEZDE_18310</name>
</gene>
<proteinExistence type="predicted"/>
<reference evidence="2 3" key="1">
    <citation type="submission" date="2024-09" db="EMBL/GenBank/DDBJ databases">
        <authorList>
            <person name="Lee S.D."/>
        </authorList>
    </citation>
    <scope>NUCLEOTIDE SEQUENCE [LARGE SCALE GENOMIC DNA]</scope>
    <source>
        <strain evidence="2 3">N8-3</strain>
    </source>
</reference>